<protein>
    <submittedName>
        <fullName evidence="1">Uncharacterized protein</fullName>
    </submittedName>
</protein>
<dbReference type="AlphaFoldDB" id="A0A2P2IZA9"/>
<dbReference type="EMBL" id="GGEC01006048">
    <property type="protein sequence ID" value="MBW86531.1"/>
    <property type="molecule type" value="Transcribed_RNA"/>
</dbReference>
<reference evidence="1" key="1">
    <citation type="submission" date="2018-02" db="EMBL/GenBank/DDBJ databases">
        <title>Rhizophora mucronata_Transcriptome.</title>
        <authorList>
            <person name="Meera S.P."/>
            <person name="Sreeshan A."/>
            <person name="Augustine A."/>
        </authorList>
    </citation>
    <scope>NUCLEOTIDE SEQUENCE</scope>
    <source>
        <tissue evidence="1">Leaf</tissue>
    </source>
</reference>
<name>A0A2P2IZA9_RHIMU</name>
<sequence length="55" mass="6424">MFPFCRGHSVTRSIDHEPWSFGEEVSYSLYQIEDNCLSDSIYAIMFIKILISALY</sequence>
<organism evidence="1">
    <name type="scientific">Rhizophora mucronata</name>
    <name type="common">Asiatic mangrove</name>
    <dbReference type="NCBI Taxonomy" id="61149"/>
    <lineage>
        <taxon>Eukaryota</taxon>
        <taxon>Viridiplantae</taxon>
        <taxon>Streptophyta</taxon>
        <taxon>Embryophyta</taxon>
        <taxon>Tracheophyta</taxon>
        <taxon>Spermatophyta</taxon>
        <taxon>Magnoliopsida</taxon>
        <taxon>eudicotyledons</taxon>
        <taxon>Gunneridae</taxon>
        <taxon>Pentapetalae</taxon>
        <taxon>rosids</taxon>
        <taxon>fabids</taxon>
        <taxon>Malpighiales</taxon>
        <taxon>Rhizophoraceae</taxon>
        <taxon>Rhizophora</taxon>
    </lineage>
</organism>
<proteinExistence type="predicted"/>
<evidence type="ECO:0000313" key="1">
    <source>
        <dbReference type="EMBL" id="MBW86531.1"/>
    </source>
</evidence>
<accession>A0A2P2IZA9</accession>